<dbReference type="SUPFAM" id="SSF56672">
    <property type="entry name" value="DNA/RNA polymerases"/>
    <property type="match status" value="1"/>
</dbReference>
<evidence type="ECO:0000313" key="4">
    <source>
        <dbReference type="EMBL" id="KAJ9538989.1"/>
    </source>
</evidence>
<keyword evidence="2" id="KW-0812">Transmembrane</keyword>
<evidence type="ECO:0000256" key="2">
    <source>
        <dbReference type="SAM" id="Phobius"/>
    </source>
</evidence>
<organism evidence="4 5">
    <name type="scientific">Centaurea solstitialis</name>
    <name type="common">yellow star-thistle</name>
    <dbReference type="NCBI Taxonomy" id="347529"/>
    <lineage>
        <taxon>Eukaryota</taxon>
        <taxon>Viridiplantae</taxon>
        <taxon>Streptophyta</taxon>
        <taxon>Embryophyta</taxon>
        <taxon>Tracheophyta</taxon>
        <taxon>Spermatophyta</taxon>
        <taxon>Magnoliopsida</taxon>
        <taxon>eudicotyledons</taxon>
        <taxon>Gunneridae</taxon>
        <taxon>Pentapetalae</taxon>
        <taxon>asterids</taxon>
        <taxon>campanulids</taxon>
        <taxon>Asterales</taxon>
        <taxon>Asteraceae</taxon>
        <taxon>Carduoideae</taxon>
        <taxon>Cardueae</taxon>
        <taxon>Centaureinae</taxon>
        <taxon>Centaurea</taxon>
    </lineage>
</organism>
<protein>
    <recommendedName>
        <fullName evidence="3">Reverse transcriptase Ty1/copia-type domain-containing protein</fullName>
    </recommendedName>
</protein>
<feature type="domain" description="Reverse transcriptase Ty1/copia-type" evidence="3">
    <location>
        <begin position="1"/>
        <end position="165"/>
    </location>
</feature>
<dbReference type="Pfam" id="PF07727">
    <property type="entry name" value="RVT_2"/>
    <property type="match status" value="1"/>
</dbReference>
<keyword evidence="2" id="KW-1133">Transmembrane helix</keyword>
<dbReference type="InterPro" id="IPR013103">
    <property type="entry name" value="RVT_2"/>
</dbReference>
<dbReference type="AlphaFoldDB" id="A0AA38SBA4"/>
<comment type="caution">
    <text evidence="4">The sequence shown here is derived from an EMBL/GenBank/DDBJ whole genome shotgun (WGS) entry which is preliminary data.</text>
</comment>
<feature type="compositionally biased region" description="Low complexity" evidence="1">
    <location>
        <begin position="496"/>
        <end position="505"/>
    </location>
</feature>
<dbReference type="Proteomes" id="UP001172457">
    <property type="component" value="Chromosome 8"/>
</dbReference>
<dbReference type="EMBL" id="JARYMX010000008">
    <property type="protein sequence ID" value="KAJ9538989.1"/>
    <property type="molecule type" value="Genomic_DNA"/>
</dbReference>
<accession>A0AA38SBA4</accession>
<dbReference type="InterPro" id="IPR043502">
    <property type="entry name" value="DNA/RNA_pol_sf"/>
</dbReference>
<name>A0AA38SBA4_9ASTR</name>
<reference evidence="4" key="1">
    <citation type="submission" date="2023-03" db="EMBL/GenBank/DDBJ databases">
        <title>Chromosome-scale reference genome and RAD-based genetic map of yellow starthistle (Centaurea solstitialis) reveal putative structural variation and QTLs associated with invader traits.</title>
        <authorList>
            <person name="Reatini B."/>
            <person name="Cang F.A."/>
            <person name="Jiang Q."/>
            <person name="Mckibben M.T.W."/>
            <person name="Barker M.S."/>
            <person name="Rieseberg L.H."/>
            <person name="Dlugosch K.M."/>
        </authorList>
    </citation>
    <scope>NUCLEOTIDE SEQUENCE</scope>
    <source>
        <strain evidence="4">CAN-66</strain>
        <tissue evidence="4">Leaf</tissue>
    </source>
</reference>
<gene>
    <name evidence="4" type="ORF">OSB04_031722</name>
</gene>
<feature type="compositionally biased region" description="Basic and acidic residues" evidence="1">
    <location>
        <begin position="411"/>
        <end position="423"/>
    </location>
</feature>
<feature type="compositionally biased region" description="Pro residues" evidence="1">
    <location>
        <begin position="520"/>
        <end position="534"/>
    </location>
</feature>
<keyword evidence="5" id="KW-1185">Reference proteome</keyword>
<feature type="region of interest" description="Disordered" evidence="1">
    <location>
        <begin position="397"/>
        <end position="534"/>
    </location>
</feature>
<evidence type="ECO:0000259" key="3">
    <source>
        <dbReference type="Pfam" id="PF07727"/>
    </source>
</evidence>
<dbReference type="PANTHER" id="PTHR11439:SF496">
    <property type="entry name" value="RNA-DIRECTED DNA POLYMERASE"/>
    <property type="match status" value="1"/>
</dbReference>
<keyword evidence="2" id="KW-0472">Membrane</keyword>
<feature type="compositionally biased region" description="Basic and acidic residues" evidence="1">
    <location>
        <begin position="432"/>
        <end position="450"/>
    </location>
</feature>
<dbReference type="PANTHER" id="PTHR11439">
    <property type="entry name" value="GAG-POL-RELATED RETROTRANSPOSON"/>
    <property type="match status" value="1"/>
</dbReference>
<sequence>MDVKTAFLNGNLTEDVYMQQPEGFVDPKNPNKVCKLLKSIYGLKQASRSWNLHFDVRIKEFGFTKSEFEPCVYTKFSGSIVTFLVLYVDDILLIGNDVPTLQSVKAWLSRCFQMKDLGEAAYILGIKIYRNRSRRLIGLSQSTYIDKILKRFRMDESKKGFIPMQHGIVLSKAQCPVTSEEQEKMKSVPYASAIGSIMYAMLCTGPDVAYSVSLTSRYQQNPGEAHWVAVKNILKYMRRTKEMFLVFRGSEDEISVTDYTDAIRICIYRKWRRDLVEELKARHHSRFHYRGRVYCSIRCNKGSRLRNFILNLRVVATQAKEPKEHHKSRHVLRKCHLIQQIIGRGDVRICKIPTDENVADPLTKPLARTKHEGHASSIGMQYLDTSKVQARFSKPKYLHPQVNMSQETDPSEYRSHGSPEHPRSGNGAPRSHTADRERDPYSDSDADSHRPVPATRAGLRVRTTARKSMPLPARMTFRIPAGDGAGPSRVRGRGGSSSSSSSSSTSPPPYRPSSPAAPVARPPPVARPSLVPRPPHVARAPVLCLRGTTQTERQEVARLTRGQDIHKHMIDHHEHMIDSLINVAGADSQQLTRVVTLLSHTMASLHHLYTVVYLVMALVVLLNMPPRREDPNMARLVSEQVMASLPNIVSQVAAGLNTLELDLCKPDVISESQSSVYLTNKVLDQNLVGN</sequence>
<proteinExistence type="predicted"/>
<feature type="transmembrane region" description="Helical" evidence="2">
    <location>
        <begin position="607"/>
        <end position="625"/>
    </location>
</feature>
<evidence type="ECO:0000313" key="5">
    <source>
        <dbReference type="Proteomes" id="UP001172457"/>
    </source>
</evidence>
<evidence type="ECO:0000256" key="1">
    <source>
        <dbReference type="SAM" id="MobiDB-lite"/>
    </source>
</evidence>